<dbReference type="OrthoDB" id="9809303at2"/>
<dbReference type="EMBL" id="SPKJ01000005">
    <property type="protein sequence ID" value="MYZ46693.1"/>
    <property type="molecule type" value="Genomic_DNA"/>
</dbReference>
<feature type="transmembrane region" description="Helical" evidence="7">
    <location>
        <begin position="156"/>
        <end position="175"/>
    </location>
</feature>
<dbReference type="AlphaFoldDB" id="A0A964T1K4"/>
<evidence type="ECO:0000256" key="6">
    <source>
        <dbReference type="ARBA" id="ARBA00023136"/>
    </source>
</evidence>
<organism evidence="9 10">
    <name type="scientific">Propylenella binzhouense</name>
    <dbReference type="NCBI Taxonomy" id="2555902"/>
    <lineage>
        <taxon>Bacteria</taxon>
        <taxon>Pseudomonadati</taxon>
        <taxon>Pseudomonadota</taxon>
        <taxon>Alphaproteobacteria</taxon>
        <taxon>Hyphomicrobiales</taxon>
        <taxon>Propylenellaceae</taxon>
        <taxon>Propylenella</taxon>
    </lineage>
</organism>
<feature type="transmembrane region" description="Helical" evidence="7">
    <location>
        <begin position="70"/>
        <end position="90"/>
    </location>
</feature>
<evidence type="ECO:0000256" key="3">
    <source>
        <dbReference type="ARBA" id="ARBA00022692"/>
    </source>
</evidence>
<keyword evidence="2" id="KW-0813">Transport</keyword>
<feature type="transmembrane region" description="Helical" evidence="7">
    <location>
        <begin position="492"/>
        <end position="509"/>
    </location>
</feature>
<evidence type="ECO:0000256" key="1">
    <source>
        <dbReference type="ARBA" id="ARBA00004141"/>
    </source>
</evidence>
<feature type="transmembrane region" description="Helical" evidence="7">
    <location>
        <begin position="516"/>
        <end position="534"/>
    </location>
</feature>
<feature type="domain" description="RCK C-terminal" evidence="8">
    <location>
        <begin position="218"/>
        <end position="304"/>
    </location>
</feature>
<dbReference type="GO" id="GO:0005886">
    <property type="term" value="C:plasma membrane"/>
    <property type="evidence" value="ECO:0007669"/>
    <property type="project" value="TreeGrafter"/>
</dbReference>
<name>A0A964T1K4_9HYPH</name>
<dbReference type="PANTHER" id="PTHR43652">
    <property type="entry name" value="BASIC AMINO ACID ANTIPORTER YFCC-RELATED"/>
    <property type="match status" value="1"/>
</dbReference>
<dbReference type="GO" id="GO:0008324">
    <property type="term" value="F:monoatomic cation transmembrane transporter activity"/>
    <property type="evidence" value="ECO:0007669"/>
    <property type="project" value="InterPro"/>
</dbReference>
<dbReference type="PROSITE" id="PS51202">
    <property type="entry name" value="RCK_C"/>
    <property type="match status" value="2"/>
</dbReference>
<evidence type="ECO:0000256" key="2">
    <source>
        <dbReference type="ARBA" id="ARBA00022448"/>
    </source>
</evidence>
<dbReference type="Proteomes" id="UP000773614">
    <property type="component" value="Unassembled WGS sequence"/>
</dbReference>
<protein>
    <submittedName>
        <fullName evidence="9">SLC13 family permease</fullName>
    </submittedName>
</protein>
<evidence type="ECO:0000313" key="9">
    <source>
        <dbReference type="EMBL" id="MYZ46693.1"/>
    </source>
</evidence>
<evidence type="ECO:0000259" key="8">
    <source>
        <dbReference type="PROSITE" id="PS51202"/>
    </source>
</evidence>
<evidence type="ECO:0000256" key="7">
    <source>
        <dbReference type="SAM" id="Phobius"/>
    </source>
</evidence>
<dbReference type="Pfam" id="PF03600">
    <property type="entry name" value="CitMHS"/>
    <property type="match status" value="1"/>
</dbReference>
<reference evidence="9" key="1">
    <citation type="submission" date="2019-03" db="EMBL/GenBank/DDBJ databases">
        <title>Afifella sp. nov., isolated from activated sludge.</title>
        <authorList>
            <person name="Li Q."/>
            <person name="Liu Y."/>
        </authorList>
    </citation>
    <scope>NUCLEOTIDE SEQUENCE</scope>
    <source>
        <strain evidence="9">L72</strain>
    </source>
</reference>
<sequence>MAAIEIQMWLTFAVAALAIAAFSFDRLPIEVSGLAIVVALLLIFVVGPEACGLGSPLSLTDILAGFANPALAAVLALVVVGQAVFQTGALDRATRSLARSPRLTGPSTVLLLLVAAGALSAFLNNTPVVVMLVPVVLTLARERRIAAPKLLMPMNVATIVGGSTTLIGSSTNLLVAEVANRSAGLELSLFSITVPGLVIAAAASGYIAFVMPRVLSDRETNDDARISGKQFLAEITIPEGHPLIGKRAVAGLFPGLQHVVVRLIERGDGLHLPPFEDIALEAGDRVVFAGIRRELAELGIVQPGLREEKAAEAGRGLSVAECLVPPGSRWINRAPETAAFDGISGLHVAAIERRGRMGRMAFSDIRLEAGDVLLVAGRESAFDRIRGSRDLIVLERSISPLPARAEAKTALTIFALMVAAAATGLVPIAVAALVAALAMIATGCLNVRQARRAFDGRIFMLVGASIALAAAMERTGGAEFLARNLVGLMREESAALTLSALFALIALMTNVLSNNATAVLFTPIAISAAAALHAPAEPFVVAVIFAANASFATPIGYQTNLLVMGPGGYRFSDYVMAGGPLVVLVWAVFSLLAPWYYGL</sequence>
<feature type="transmembrane region" description="Helical" evidence="7">
    <location>
        <begin position="575"/>
        <end position="597"/>
    </location>
</feature>
<keyword evidence="3 7" id="KW-0812">Transmembrane</keyword>
<feature type="transmembrane region" description="Helical" evidence="7">
    <location>
        <begin position="110"/>
        <end position="136"/>
    </location>
</feature>
<dbReference type="InterPro" id="IPR051679">
    <property type="entry name" value="DASS-Related_Transporters"/>
</dbReference>
<feature type="transmembrane region" description="Helical" evidence="7">
    <location>
        <begin position="31"/>
        <end position="50"/>
    </location>
</feature>
<evidence type="ECO:0000313" key="10">
    <source>
        <dbReference type="Proteomes" id="UP000773614"/>
    </source>
</evidence>
<dbReference type="SUPFAM" id="SSF116726">
    <property type="entry name" value="TrkA C-terminal domain-like"/>
    <property type="match status" value="2"/>
</dbReference>
<keyword evidence="6 7" id="KW-0472">Membrane</keyword>
<dbReference type="InterPro" id="IPR004680">
    <property type="entry name" value="Cit_transptr-like_dom"/>
</dbReference>
<feature type="transmembrane region" description="Helical" evidence="7">
    <location>
        <begin position="187"/>
        <end position="209"/>
    </location>
</feature>
<keyword evidence="5 7" id="KW-1133">Transmembrane helix</keyword>
<dbReference type="InterPro" id="IPR036721">
    <property type="entry name" value="RCK_C_sf"/>
</dbReference>
<feature type="transmembrane region" description="Helical" evidence="7">
    <location>
        <begin position="6"/>
        <end position="24"/>
    </location>
</feature>
<dbReference type="RefSeq" id="WP_161139036.1">
    <property type="nucleotide sequence ID" value="NZ_SPKJ01000005.1"/>
</dbReference>
<gene>
    <name evidence="9" type="ORF">E4O86_03030</name>
</gene>
<dbReference type="Gene3D" id="3.30.70.1450">
    <property type="entry name" value="Regulator of K+ conductance, C-terminal domain"/>
    <property type="match status" value="2"/>
</dbReference>
<comment type="caution">
    <text evidence="9">The sequence shown here is derived from an EMBL/GenBank/DDBJ whole genome shotgun (WGS) entry which is preliminary data.</text>
</comment>
<dbReference type="Pfam" id="PF02080">
    <property type="entry name" value="TrkA_C"/>
    <property type="match status" value="1"/>
</dbReference>
<feature type="domain" description="RCK C-terminal" evidence="8">
    <location>
        <begin position="307"/>
        <end position="391"/>
    </location>
</feature>
<keyword evidence="4" id="KW-0677">Repeat</keyword>
<evidence type="ECO:0000256" key="4">
    <source>
        <dbReference type="ARBA" id="ARBA00022737"/>
    </source>
</evidence>
<proteinExistence type="predicted"/>
<evidence type="ECO:0000256" key="5">
    <source>
        <dbReference type="ARBA" id="ARBA00022989"/>
    </source>
</evidence>
<feature type="transmembrane region" description="Helical" evidence="7">
    <location>
        <begin position="454"/>
        <end position="472"/>
    </location>
</feature>
<dbReference type="InterPro" id="IPR006037">
    <property type="entry name" value="RCK_C"/>
</dbReference>
<comment type="subcellular location">
    <subcellularLocation>
        <location evidence="1">Membrane</location>
        <topology evidence="1">Multi-pass membrane protein</topology>
    </subcellularLocation>
</comment>
<feature type="transmembrane region" description="Helical" evidence="7">
    <location>
        <begin position="540"/>
        <end position="563"/>
    </location>
</feature>
<dbReference type="PANTHER" id="PTHR43652:SF2">
    <property type="entry name" value="BASIC AMINO ACID ANTIPORTER YFCC-RELATED"/>
    <property type="match status" value="1"/>
</dbReference>
<accession>A0A964T1K4</accession>
<keyword evidence="10" id="KW-1185">Reference proteome</keyword>
<feature type="transmembrane region" description="Helical" evidence="7">
    <location>
        <begin position="413"/>
        <end position="442"/>
    </location>
</feature>
<dbReference type="GO" id="GO:0006813">
    <property type="term" value="P:potassium ion transport"/>
    <property type="evidence" value="ECO:0007669"/>
    <property type="project" value="InterPro"/>
</dbReference>